<dbReference type="GO" id="GO:0006829">
    <property type="term" value="P:zinc ion transport"/>
    <property type="evidence" value="ECO:0007669"/>
    <property type="project" value="UniProtKB-KW"/>
</dbReference>
<dbReference type="PANTHER" id="PTHR30477">
    <property type="entry name" value="ABC-TRANSPORTER METAL-BINDING PROTEIN"/>
    <property type="match status" value="1"/>
</dbReference>
<proteinExistence type="inferred from homology"/>
<dbReference type="InterPro" id="IPR037294">
    <property type="entry name" value="ABC_BtuC-like"/>
</dbReference>
<comment type="subcellular location">
    <subcellularLocation>
        <location evidence="2 13">Cell membrane</location>
        <topology evidence="2 13">Multi-pass membrane protein</topology>
    </subcellularLocation>
</comment>
<reference evidence="15 16" key="1">
    <citation type="journal article" date="2022" name="IScience">
        <title>An ultrasensitive nanofiber-based assay for enzymatic hydrolysis and deep-sea microbial degradation of cellulose.</title>
        <authorList>
            <person name="Tsudome M."/>
            <person name="Tachioka M."/>
            <person name="Miyazaki M."/>
            <person name="Uchimura K."/>
            <person name="Tsuda M."/>
            <person name="Takaki Y."/>
            <person name="Deguchi S."/>
        </authorList>
    </citation>
    <scope>NUCLEOTIDE SEQUENCE [LARGE SCALE GENOMIC DNA]</scope>
    <source>
        <strain evidence="15 16">GE09</strain>
    </source>
</reference>
<keyword evidence="10" id="KW-0406">Ion transport</keyword>
<keyword evidence="11 14" id="KW-0472">Membrane</keyword>
<dbReference type="AlphaFoldDB" id="A0AAN1WGP5"/>
<name>A0AAN1WGP5_9GAMM</name>
<protein>
    <recommendedName>
        <fullName evidence="12">High-affinity zinc uptake system membrane protein ZnuB</fullName>
    </recommendedName>
</protein>
<evidence type="ECO:0000313" key="16">
    <source>
        <dbReference type="Proteomes" id="UP001320119"/>
    </source>
</evidence>
<dbReference type="InterPro" id="IPR001626">
    <property type="entry name" value="ABC_TroCD"/>
</dbReference>
<comment type="function">
    <text evidence="1">Involved in the high-affinity zinc uptake transport system.</text>
</comment>
<keyword evidence="6 13" id="KW-0812">Transmembrane</keyword>
<feature type="transmembrane region" description="Helical" evidence="14">
    <location>
        <begin position="169"/>
        <end position="199"/>
    </location>
</feature>
<evidence type="ECO:0000256" key="10">
    <source>
        <dbReference type="ARBA" id="ARBA00023065"/>
    </source>
</evidence>
<evidence type="ECO:0000256" key="2">
    <source>
        <dbReference type="ARBA" id="ARBA00004651"/>
    </source>
</evidence>
<dbReference type="SUPFAM" id="SSF81345">
    <property type="entry name" value="ABC transporter involved in vitamin B12 uptake, BtuC"/>
    <property type="match status" value="1"/>
</dbReference>
<feature type="transmembrane region" description="Helical" evidence="14">
    <location>
        <begin position="93"/>
        <end position="114"/>
    </location>
</feature>
<dbReference type="Gene3D" id="1.10.3470.10">
    <property type="entry name" value="ABC transporter involved in vitamin B12 uptake, BtuC"/>
    <property type="match status" value="1"/>
</dbReference>
<keyword evidence="8" id="KW-0864">Zinc transport</keyword>
<dbReference type="Proteomes" id="UP001320119">
    <property type="component" value="Chromosome"/>
</dbReference>
<evidence type="ECO:0000256" key="11">
    <source>
        <dbReference type="ARBA" id="ARBA00023136"/>
    </source>
</evidence>
<evidence type="ECO:0000256" key="8">
    <source>
        <dbReference type="ARBA" id="ARBA00022906"/>
    </source>
</evidence>
<keyword evidence="7" id="KW-0862">Zinc</keyword>
<evidence type="ECO:0000256" key="4">
    <source>
        <dbReference type="ARBA" id="ARBA00022448"/>
    </source>
</evidence>
<dbReference type="EMBL" id="AP023086">
    <property type="protein sequence ID" value="BCD97281.1"/>
    <property type="molecule type" value="Genomic_DNA"/>
</dbReference>
<accession>A0AAN1WGP5</accession>
<feature type="transmembrane region" description="Helical" evidence="14">
    <location>
        <begin position="6"/>
        <end position="28"/>
    </location>
</feature>
<dbReference type="GO" id="GO:0055085">
    <property type="term" value="P:transmembrane transport"/>
    <property type="evidence" value="ECO:0007669"/>
    <property type="project" value="InterPro"/>
</dbReference>
<evidence type="ECO:0000256" key="3">
    <source>
        <dbReference type="ARBA" id="ARBA00008034"/>
    </source>
</evidence>
<feature type="transmembrane region" description="Helical" evidence="14">
    <location>
        <begin position="126"/>
        <end position="144"/>
    </location>
</feature>
<evidence type="ECO:0000256" key="7">
    <source>
        <dbReference type="ARBA" id="ARBA00022833"/>
    </source>
</evidence>
<keyword evidence="4 13" id="KW-0813">Transport</keyword>
<dbReference type="KEGG" id="marq:MARGE09_P1482"/>
<dbReference type="Pfam" id="PF00950">
    <property type="entry name" value="ABC-3"/>
    <property type="match status" value="1"/>
</dbReference>
<dbReference type="GO" id="GO:0010043">
    <property type="term" value="P:response to zinc ion"/>
    <property type="evidence" value="ECO:0007669"/>
    <property type="project" value="TreeGrafter"/>
</dbReference>
<keyword evidence="16" id="KW-1185">Reference proteome</keyword>
<sequence length="259" mass="26860">MPDFLINALLAAFAIAAVAGPLGSFVVWQRLAYFGDTLAHGALLGVALGLFASINVTLAIVLCCMTLAGLLFLLQQKPSLGDDALLGLLSHSALAAGLVSVSLMGSSVDLFAYLFGDLLTTSRNDAYLIIAVCGAVLGLITVFWRKLLLMVIDADIAKVEGIPVNLMRILLLMAIAIVVAFAMRVVGVLLITAMLIVPAAASRRLTTSPEAMAAGAAIIGAGAVAAGMWASFYYNTPAGPSIVLAASGLFLLTLLKRRQ</sequence>
<evidence type="ECO:0000256" key="12">
    <source>
        <dbReference type="ARBA" id="ARBA00040080"/>
    </source>
</evidence>
<evidence type="ECO:0000256" key="1">
    <source>
        <dbReference type="ARBA" id="ARBA00002313"/>
    </source>
</evidence>
<feature type="transmembrane region" description="Helical" evidence="14">
    <location>
        <begin position="238"/>
        <end position="255"/>
    </location>
</feature>
<keyword evidence="5" id="KW-1003">Cell membrane</keyword>
<evidence type="ECO:0000256" key="9">
    <source>
        <dbReference type="ARBA" id="ARBA00022989"/>
    </source>
</evidence>
<evidence type="ECO:0000256" key="13">
    <source>
        <dbReference type="RuleBase" id="RU003943"/>
    </source>
</evidence>
<gene>
    <name evidence="15" type="ORF">MARGE09_P1482</name>
</gene>
<feature type="transmembrane region" description="Helical" evidence="14">
    <location>
        <begin position="40"/>
        <end position="73"/>
    </location>
</feature>
<evidence type="ECO:0000313" key="15">
    <source>
        <dbReference type="EMBL" id="BCD97281.1"/>
    </source>
</evidence>
<keyword evidence="9 14" id="KW-1133">Transmembrane helix</keyword>
<dbReference type="PANTHER" id="PTHR30477:SF23">
    <property type="entry name" value="HIGH-AFFINITY ZINC UPTAKE SYSTEM MEMBRANE PROTEIN ZNUB"/>
    <property type="match status" value="1"/>
</dbReference>
<feature type="transmembrane region" description="Helical" evidence="14">
    <location>
        <begin position="211"/>
        <end position="232"/>
    </location>
</feature>
<organism evidence="15 16">
    <name type="scientific">Marinagarivorans cellulosilyticus</name>
    <dbReference type="NCBI Taxonomy" id="2721545"/>
    <lineage>
        <taxon>Bacteria</taxon>
        <taxon>Pseudomonadati</taxon>
        <taxon>Pseudomonadota</taxon>
        <taxon>Gammaproteobacteria</taxon>
        <taxon>Cellvibrionales</taxon>
        <taxon>Cellvibrionaceae</taxon>
        <taxon>Marinagarivorans</taxon>
    </lineage>
</organism>
<evidence type="ECO:0000256" key="6">
    <source>
        <dbReference type="ARBA" id="ARBA00022692"/>
    </source>
</evidence>
<evidence type="ECO:0000256" key="5">
    <source>
        <dbReference type="ARBA" id="ARBA00022475"/>
    </source>
</evidence>
<comment type="similarity">
    <text evidence="3 13">Belongs to the ABC-3 integral membrane protein family.</text>
</comment>
<dbReference type="RefSeq" id="WP_236986752.1">
    <property type="nucleotide sequence ID" value="NZ_AP023086.1"/>
</dbReference>
<evidence type="ECO:0000256" key="14">
    <source>
        <dbReference type="SAM" id="Phobius"/>
    </source>
</evidence>
<dbReference type="GO" id="GO:0043190">
    <property type="term" value="C:ATP-binding cassette (ABC) transporter complex"/>
    <property type="evidence" value="ECO:0007669"/>
    <property type="project" value="InterPro"/>
</dbReference>